<keyword evidence="4" id="KW-0472">Membrane</keyword>
<dbReference type="Proteomes" id="UP000011715">
    <property type="component" value="Unassembled WGS sequence"/>
</dbReference>
<comment type="similarity">
    <text evidence="4">Belongs to the EMC2 family.</text>
</comment>
<evidence type="ECO:0000259" key="5">
    <source>
        <dbReference type="Pfam" id="PF22890"/>
    </source>
</evidence>
<dbReference type="PROSITE" id="PS50005">
    <property type="entry name" value="TPR"/>
    <property type="match status" value="1"/>
</dbReference>
<evidence type="ECO:0000256" key="2">
    <source>
        <dbReference type="ARBA" id="ARBA00022803"/>
    </source>
</evidence>
<evidence type="ECO:0000256" key="1">
    <source>
        <dbReference type="ARBA" id="ARBA00022737"/>
    </source>
</evidence>
<evidence type="ECO:0000313" key="6">
    <source>
        <dbReference type="EMBL" id="KLU90002.1"/>
    </source>
</evidence>
<evidence type="ECO:0000313" key="8">
    <source>
        <dbReference type="Proteomes" id="UP000011715"/>
    </source>
</evidence>
<reference evidence="7" key="4">
    <citation type="journal article" date="2015" name="G3 (Bethesda)">
        <title>Genome sequences of three phytopathogenic species of the Magnaporthaceae family of fungi.</title>
        <authorList>
            <person name="Okagaki L.H."/>
            <person name="Nunes C.C."/>
            <person name="Sailsbery J."/>
            <person name="Clay B."/>
            <person name="Brown D."/>
            <person name="John T."/>
            <person name="Oh Y."/>
            <person name="Young N."/>
            <person name="Fitzgerald M."/>
            <person name="Haas B.J."/>
            <person name="Zeng Q."/>
            <person name="Young S."/>
            <person name="Adiconis X."/>
            <person name="Fan L."/>
            <person name="Levin J.Z."/>
            <person name="Mitchell T.K."/>
            <person name="Okubara P.A."/>
            <person name="Farman M.L."/>
            <person name="Kohn L.M."/>
            <person name="Birren B."/>
            <person name="Ma L.-J."/>
            <person name="Dean R.A."/>
        </authorList>
    </citation>
    <scope>NUCLEOTIDE SEQUENCE</scope>
    <source>
        <strain evidence="7">ATCC 64411 / 73-15</strain>
    </source>
</reference>
<reference evidence="6" key="1">
    <citation type="submission" date="2010-05" db="EMBL/GenBank/DDBJ databases">
        <title>The Genome Sequence of Magnaporthe poae strain ATCC 64411.</title>
        <authorList>
            <consortium name="The Broad Institute Genome Sequencing Platform"/>
            <consortium name="Broad Institute Genome Sequencing Center for Infectious Disease"/>
            <person name="Ma L.-J."/>
            <person name="Dead R."/>
            <person name="Young S."/>
            <person name="Zeng Q."/>
            <person name="Koehrsen M."/>
            <person name="Alvarado L."/>
            <person name="Berlin A."/>
            <person name="Chapman S.B."/>
            <person name="Chen Z."/>
            <person name="Freedman E."/>
            <person name="Gellesch M."/>
            <person name="Goldberg J."/>
            <person name="Griggs A."/>
            <person name="Gujja S."/>
            <person name="Heilman E.R."/>
            <person name="Heiman D."/>
            <person name="Hepburn T."/>
            <person name="Howarth C."/>
            <person name="Jen D."/>
            <person name="Larson L."/>
            <person name="Mehta T."/>
            <person name="Neiman D."/>
            <person name="Pearson M."/>
            <person name="Roberts A."/>
            <person name="Saif S."/>
            <person name="Shea T."/>
            <person name="Shenoy N."/>
            <person name="Sisk P."/>
            <person name="Stolte C."/>
            <person name="Sykes S."/>
            <person name="Walk T."/>
            <person name="White J."/>
            <person name="Yandava C."/>
            <person name="Haas B."/>
            <person name="Nusbaum C."/>
            <person name="Birren B."/>
        </authorList>
    </citation>
    <scope>NUCLEOTIDE SEQUENCE</scope>
    <source>
        <strain evidence="6">ATCC 64411</strain>
    </source>
</reference>
<dbReference type="InterPro" id="IPR039856">
    <property type="entry name" value="EMC2-like"/>
</dbReference>
<dbReference type="VEuPathDB" id="FungiDB:MAPG_08969"/>
<dbReference type="PANTHER" id="PTHR12760">
    <property type="entry name" value="TETRATRICOPEPTIDE REPEAT PROTEIN"/>
    <property type="match status" value="1"/>
</dbReference>
<comment type="subcellular location">
    <subcellularLocation>
        <location evidence="4">Endoplasmic reticulum membrane</location>
        <topology evidence="4">Peripheral membrane protein</topology>
        <orientation evidence="4">Cytoplasmic side</orientation>
    </subcellularLocation>
</comment>
<evidence type="ECO:0000256" key="3">
    <source>
        <dbReference type="PROSITE-ProRule" id="PRU00339"/>
    </source>
</evidence>
<dbReference type="InterPro" id="IPR011990">
    <property type="entry name" value="TPR-like_helical_dom_sf"/>
</dbReference>
<name>A0A0C4E8Q3_MAGP6</name>
<dbReference type="FunFam" id="1.25.40.10:FF:001208">
    <property type="entry name" value="Tetratricopeptide repeat domain-containing protein"/>
    <property type="match status" value="1"/>
</dbReference>
<evidence type="ECO:0000256" key="4">
    <source>
        <dbReference type="RuleBase" id="RU367091"/>
    </source>
</evidence>
<dbReference type="AlphaFoldDB" id="A0A0C4E8Q3"/>
<dbReference type="OMA" id="LMEMLFY"/>
<comment type="function">
    <text evidence="4">Part of the endoplasmic reticulum membrane protein complex (EMC) that enables the energy-independent insertion into endoplasmic reticulum membranes of newly synthesized membrane proteins.</text>
</comment>
<gene>
    <name evidence="6" type="ORF">MAPG_08969</name>
</gene>
<dbReference type="EnsemblFungi" id="MAPG_08969T0">
    <property type="protein sequence ID" value="MAPG_08969T0"/>
    <property type="gene ID" value="MAPG_08969"/>
</dbReference>
<feature type="domain" description="EMC2 TPR-like" evidence="5">
    <location>
        <begin position="107"/>
        <end position="212"/>
    </location>
</feature>
<dbReference type="EMBL" id="ADBL01002192">
    <property type="status" value="NOT_ANNOTATED_CDS"/>
    <property type="molecule type" value="Genomic_DNA"/>
</dbReference>
<evidence type="ECO:0000313" key="7">
    <source>
        <dbReference type="EnsemblFungi" id="MAPG_08969T0"/>
    </source>
</evidence>
<dbReference type="OrthoDB" id="10264595at2759"/>
<keyword evidence="2 3" id="KW-0802">TPR repeat</keyword>
<dbReference type="SUPFAM" id="SSF48452">
    <property type="entry name" value="TPR-like"/>
    <property type="match status" value="1"/>
</dbReference>
<dbReference type="Gene3D" id="1.25.40.10">
    <property type="entry name" value="Tetratricopeptide repeat domain"/>
    <property type="match status" value="1"/>
</dbReference>
<accession>A0A0C4E8Q3</accession>
<comment type="subunit">
    <text evidence="4">Component of the ER membrane protein complex (EMC).</text>
</comment>
<protein>
    <recommendedName>
        <fullName evidence="4">ER membrane protein complex subunit 2</fullName>
    </recommendedName>
</protein>
<dbReference type="EMBL" id="GL876974">
    <property type="protein sequence ID" value="KLU90002.1"/>
    <property type="molecule type" value="Genomic_DNA"/>
</dbReference>
<keyword evidence="1" id="KW-0677">Repeat</keyword>
<reference evidence="8" key="2">
    <citation type="submission" date="2010-05" db="EMBL/GenBank/DDBJ databases">
        <title>The genome sequence of Magnaporthe poae strain ATCC 64411.</title>
        <authorList>
            <person name="Ma L.-J."/>
            <person name="Dead R."/>
            <person name="Young S."/>
            <person name="Zeng Q."/>
            <person name="Koehrsen M."/>
            <person name="Alvarado L."/>
            <person name="Berlin A."/>
            <person name="Chapman S.B."/>
            <person name="Chen Z."/>
            <person name="Freedman E."/>
            <person name="Gellesch M."/>
            <person name="Goldberg J."/>
            <person name="Griggs A."/>
            <person name="Gujja S."/>
            <person name="Heilman E.R."/>
            <person name="Heiman D."/>
            <person name="Hepburn T."/>
            <person name="Howarth C."/>
            <person name="Jen D."/>
            <person name="Larson L."/>
            <person name="Mehta T."/>
            <person name="Neiman D."/>
            <person name="Pearson M."/>
            <person name="Roberts A."/>
            <person name="Saif S."/>
            <person name="Shea T."/>
            <person name="Shenoy N."/>
            <person name="Sisk P."/>
            <person name="Stolte C."/>
            <person name="Sykes S."/>
            <person name="Walk T."/>
            <person name="White J."/>
            <person name="Yandava C."/>
            <person name="Haas B."/>
            <person name="Nusbaum C."/>
            <person name="Birren B."/>
        </authorList>
    </citation>
    <scope>NUCLEOTIDE SEQUENCE [LARGE SCALE GENOMIC DNA]</scope>
    <source>
        <strain evidence="8">ATCC 64411 / 73-15</strain>
    </source>
</reference>
<dbReference type="Pfam" id="PF22890">
    <property type="entry name" value="TPR_EMC2"/>
    <property type="match status" value="1"/>
</dbReference>
<dbReference type="InterPro" id="IPR055217">
    <property type="entry name" value="TPR_EMC2"/>
</dbReference>
<keyword evidence="4" id="KW-0256">Endoplasmic reticulum</keyword>
<feature type="repeat" description="TPR" evidence="3">
    <location>
        <begin position="160"/>
        <end position="193"/>
    </location>
</feature>
<dbReference type="GO" id="GO:0072546">
    <property type="term" value="C:EMC complex"/>
    <property type="evidence" value="ECO:0007669"/>
    <property type="project" value="UniProtKB-UniRule"/>
</dbReference>
<reference evidence="7" key="5">
    <citation type="submission" date="2015-06" db="UniProtKB">
        <authorList>
            <consortium name="EnsemblFungi"/>
        </authorList>
    </citation>
    <scope>IDENTIFICATION</scope>
    <source>
        <strain evidence="7">ATCC 64411</strain>
    </source>
</reference>
<organism evidence="7 8">
    <name type="scientific">Magnaporthiopsis poae (strain ATCC 64411 / 73-15)</name>
    <name type="common">Kentucky bluegrass fungus</name>
    <name type="synonym">Magnaporthe poae</name>
    <dbReference type="NCBI Taxonomy" id="644358"/>
    <lineage>
        <taxon>Eukaryota</taxon>
        <taxon>Fungi</taxon>
        <taxon>Dikarya</taxon>
        <taxon>Ascomycota</taxon>
        <taxon>Pezizomycotina</taxon>
        <taxon>Sordariomycetes</taxon>
        <taxon>Sordariomycetidae</taxon>
        <taxon>Magnaporthales</taxon>
        <taxon>Magnaporthaceae</taxon>
        <taxon>Magnaporthiopsis</taxon>
    </lineage>
</organism>
<keyword evidence="8" id="KW-1185">Reference proteome</keyword>
<sequence>MAPSLLHPPGDLSPAEAYNLYKKAPSELRDSPESISASPLLSLLSAPETPELWIKYENLLQLCLRAEDDVAAHRFLERLVKRFGDDNERMMAWKGLIKEATAKNNAELDAVLKEYDSILAAEPNNIPIAKRRTALLRSLGRVPDAVSGLVALLDMSPTDAEAWSELSDVYLSQGLYPQSIYALEEVLVLVPNAWNLHARLGEVLYMAATAQSAANETAPKYMSEAVKRFCRSIELCDDYLRGYYGLKLVTSQLLRTPNAQRDSGDQGDLKLPDTATLQQLDELATQKLAEIVRRYSAGEQNWRGYDEGEIKAARELLALDSPKVAK</sequence>
<dbReference type="eggNOG" id="KOG3060">
    <property type="taxonomic scope" value="Eukaryota"/>
</dbReference>
<reference evidence="6" key="3">
    <citation type="submission" date="2011-03" db="EMBL/GenBank/DDBJ databases">
        <title>Annotation of Magnaporthe poae ATCC 64411.</title>
        <authorList>
            <person name="Ma L.-J."/>
            <person name="Dead R."/>
            <person name="Young S.K."/>
            <person name="Zeng Q."/>
            <person name="Gargeya S."/>
            <person name="Fitzgerald M."/>
            <person name="Haas B."/>
            <person name="Abouelleil A."/>
            <person name="Alvarado L."/>
            <person name="Arachchi H.M."/>
            <person name="Berlin A."/>
            <person name="Brown A."/>
            <person name="Chapman S.B."/>
            <person name="Chen Z."/>
            <person name="Dunbar C."/>
            <person name="Freedman E."/>
            <person name="Gearin G."/>
            <person name="Gellesch M."/>
            <person name="Goldberg J."/>
            <person name="Griggs A."/>
            <person name="Gujja S."/>
            <person name="Heiman D."/>
            <person name="Howarth C."/>
            <person name="Larson L."/>
            <person name="Lui A."/>
            <person name="MacDonald P.J.P."/>
            <person name="Mehta T."/>
            <person name="Montmayeur A."/>
            <person name="Murphy C."/>
            <person name="Neiman D."/>
            <person name="Pearson M."/>
            <person name="Priest M."/>
            <person name="Roberts A."/>
            <person name="Saif S."/>
            <person name="Shea T."/>
            <person name="Shenoy N."/>
            <person name="Sisk P."/>
            <person name="Stolte C."/>
            <person name="Sykes S."/>
            <person name="Yandava C."/>
            <person name="Wortman J."/>
            <person name="Nusbaum C."/>
            <person name="Birren B."/>
        </authorList>
    </citation>
    <scope>NUCLEOTIDE SEQUENCE</scope>
    <source>
        <strain evidence="6">ATCC 64411</strain>
    </source>
</reference>
<dbReference type="STRING" id="644358.A0A0C4E8Q3"/>
<dbReference type="InterPro" id="IPR019734">
    <property type="entry name" value="TPR_rpt"/>
</dbReference>
<proteinExistence type="inferred from homology"/>